<evidence type="ECO:0000313" key="3">
    <source>
        <dbReference type="Proteomes" id="UP000708208"/>
    </source>
</evidence>
<keyword evidence="1" id="KW-1133">Transmembrane helix</keyword>
<accession>A0A8J2J297</accession>
<feature type="transmembrane region" description="Helical" evidence="1">
    <location>
        <begin position="17"/>
        <end position="39"/>
    </location>
</feature>
<keyword evidence="1" id="KW-0812">Transmembrane</keyword>
<name>A0A8J2J297_9HEXA</name>
<dbReference type="EMBL" id="CAJVCH010014241">
    <property type="protein sequence ID" value="CAG7677796.1"/>
    <property type="molecule type" value="Genomic_DNA"/>
</dbReference>
<evidence type="ECO:0000256" key="1">
    <source>
        <dbReference type="SAM" id="Phobius"/>
    </source>
</evidence>
<reference evidence="2" key="1">
    <citation type="submission" date="2021-06" db="EMBL/GenBank/DDBJ databases">
        <authorList>
            <person name="Hodson N. C."/>
            <person name="Mongue J. A."/>
            <person name="Jaron S. K."/>
        </authorList>
    </citation>
    <scope>NUCLEOTIDE SEQUENCE</scope>
</reference>
<organism evidence="2 3">
    <name type="scientific">Allacma fusca</name>
    <dbReference type="NCBI Taxonomy" id="39272"/>
    <lineage>
        <taxon>Eukaryota</taxon>
        <taxon>Metazoa</taxon>
        <taxon>Ecdysozoa</taxon>
        <taxon>Arthropoda</taxon>
        <taxon>Hexapoda</taxon>
        <taxon>Collembola</taxon>
        <taxon>Symphypleona</taxon>
        <taxon>Sminthuridae</taxon>
        <taxon>Allacma</taxon>
    </lineage>
</organism>
<dbReference type="AlphaFoldDB" id="A0A8J2J297"/>
<protein>
    <submittedName>
        <fullName evidence="2">Uncharacterized protein</fullName>
    </submittedName>
</protein>
<keyword evidence="1" id="KW-0472">Membrane</keyword>
<gene>
    <name evidence="2" type="ORF">AFUS01_LOCUS2500</name>
</gene>
<feature type="non-terminal residue" evidence="2">
    <location>
        <position position="1"/>
    </location>
</feature>
<dbReference type="Proteomes" id="UP000708208">
    <property type="component" value="Unassembled WGS sequence"/>
</dbReference>
<comment type="caution">
    <text evidence="2">The sequence shown here is derived from an EMBL/GenBank/DDBJ whole genome shotgun (WGS) entry which is preliminary data.</text>
</comment>
<proteinExistence type="predicted"/>
<sequence length="40" mass="4813">MSRRQIWWWDTIGWIKAFAWVQIIGNTIFTVLLMIGVTFL</sequence>
<keyword evidence="3" id="KW-1185">Reference proteome</keyword>
<evidence type="ECO:0000313" key="2">
    <source>
        <dbReference type="EMBL" id="CAG7677796.1"/>
    </source>
</evidence>